<reference evidence="11 12" key="1">
    <citation type="submission" date="2024-03" db="EMBL/GenBank/DDBJ databases">
        <title>The genome assembly and annotation of the cricket Gryllus longicercus Weissman &amp; Gray.</title>
        <authorList>
            <person name="Szrajer S."/>
            <person name="Gray D."/>
            <person name="Ylla G."/>
        </authorList>
    </citation>
    <scope>NUCLEOTIDE SEQUENCE [LARGE SCALE GENOMIC DNA]</scope>
    <source>
        <strain evidence="11">DAG 2021-001</strain>
        <tissue evidence="11">Whole body minus gut</tissue>
    </source>
</reference>
<keyword evidence="6" id="KW-0963">Cytoplasm</keyword>
<dbReference type="InterPro" id="IPR014772">
    <property type="entry name" value="Munc13_dom-2"/>
</dbReference>
<dbReference type="GO" id="GO:0099503">
    <property type="term" value="C:secretory vesicle"/>
    <property type="evidence" value="ECO:0007669"/>
    <property type="project" value="TreeGrafter"/>
</dbReference>
<dbReference type="GO" id="GO:0006887">
    <property type="term" value="P:exocytosis"/>
    <property type="evidence" value="ECO:0007669"/>
    <property type="project" value="UniProtKB-KW"/>
</dbReference>
<evidence type="ECO:0000313" key="11">
    <source>
        <dbReference type="EMBL" id="KAK7788701.1"/>
    </source>
</evidence>
<sequence length="577" mass="65673">MQNTELGIPTDELVLAPGAELATSTFELYLAVQELVNFRENLPPQDQKTLAINTYYEWFEPAVDKWMDVAKYKAMHRIRKALELNKTCTGDFIVKHSTSAVDATSCFFQIKEFWRQLAWPDLVGSYNFVVKIIDCICSAAVYYSDLLHQKLQDTGYYEDPTAFKVNGEMCVTVNDLEYVRRSLAALGTELHVDNILEAVEMATGDGNRQQWRNALYGILDGATTQLEARVLQIISRVAAKMRPALKKAMFHLAWSPDSLPTAEAICPLLEYLDSHLVALNAALLPRNFERVLHDVWDVCLLELGQQMDGNAGSLRGPAHAFMCFPGPMHPRDKVAVFYERLYEALEILVDFFHADQKGLPLDQLKSATYWRVEQRLQYHKTETEGLIHLYYLQRLQDQLSTESIEYGVLSVRAYFNHDSLCVEVLNARDVIPLDPNGFSDPFVIIELLPRKVFAHCAEQQTNVQKKTLHPMFDECFEFSVTLEQCRVEGAMILFTVMDHDVLTFNDFAGEAFLALGNIPGVDENNTSIDNFHGLKTVELNLMHQKNKNHAILQTLESRTGDKMAQDFVKKQKQRISA</sequence>
<dbReference type="PROSITE" id="PS51258">
    <property type="entry name" value="MHD1"/>
    <property type="match status" value="1"/>
</dbReference>
<evidence type="ECO:0000256" key="7">
    <source>
        <dbReference type="ARBA" id="ARBA00022753"/>
    </source>
</evidence>
<evidence type="ECO:0000256" key="2">
    <source>
        <dbReference type="ARBA" id="ARBA00004496"/>
    </source>
</evidence>
<dbReference type="SUPFAM" id="SSF49562">
    <property type="entry name" value="C2 domain (Calcium/lipid-binding domain, CaLB)"/>
    <property type="match status" value="1"/>
</dbReference>
<evidence type="ECO:0000259" key="8">
    <source>
        <dbReference type="PROSITE" id="PS50004"/>
    </source>
</evidence>
<dbReference type="InterPro" id="IPR014770">
    <property type="entry name" value="Munc13_1"/>
</dbReference>
<dbReference type="PANTHER" id="PTHR45999:SF4">
    <property type="entry name" value="UNC-13-4A, ISOFORM B"/>
    <property type="match status" value="1"/>
</dbReference>
<proteinExistence type="inferred from homology"/>
<comment type="caution">
    <text evidence="11">The sequence shown here is derived from an EMBL/GenBank/DDBJ whole genome shotgun (WGS) entry which is preliminary data.</text>
</comment>
<dbReference type="EMBL" id="JAZDUA010000965">
    <property type="protein sequence ID" value="KAK7788701.1"/>
    <property type="molecule type" value="Genomic_DNA"/>
</dbReference>
<evidence type="ECO:0000256" key="3">
    <source>
        <dbReference type="ARBA" id="ARBA00004603"/>
    </source>
</evidence>
<keyword evidence="5" id="KW-0268">Exocytosis</keyword>
<name>A0AAN9VC41_9ORTH</name>
<dbReference type="Proteomes" id="UP001378592">
    <property type="component" value="Unassembled WGS sequence"/>
</dbReference>
<dbReference type="SMART" id="SM00239">
    <property type="entry name" value="C2"/>
    <property type="match status" value="1"/>
</dbReference>
<dbReference type="AlphaFoldDB" id="A0AAN9VC41"/>
<dbReference type="PANTHER" id="PTHR45999">
    <property type="entry name" value="UNC-13-4A, ISOFORM B"/>
    <property type="match status" value="1"/>
</dbReference>
<dbReference type="Gene3D" id="1.10.357.50">
    <property type="match status" value="1"/>
</dbReference>
<dbReference type="Pfam" id="PF06292">
    <property type="entry name" value="MUN"/>
    <property type="match status" value="1"/>
</dbReference>
<protein>
    <recommendedName>
        <fullName evidence="13">BAI1-associated protein 3</fullName>
    </recommendedName>
</protein>
<accession>A0AAN9VC41</accession>
<dbReference type="InterPro" id="IPR035892">
    <property type="entry name" value="C2_domain_sf"/>
</dbReference>
<dbReference type="PROSITE" id="PS51259">
    <property type="entry name" value="MHD2"/>
    <property type="match status" value="1"/>
</dbReference>
<dbReference type="Gene3D" id="1.20.58.1100">
    <property type="match status" value="1"/>
</dbReference>
<keyword evidence="12" id="KW-1185">Reference proteome</keyword>
<evidence type="ECO:0000259" key="10">
    <source>
        <dbReference type="PROSITE" id="PS51259"/>
    </source>
</evidence>
<evidence type="ECO:0000256" key="1">
    <source>
        <dbReference type="ARBA" id="ARBA00004172"/>
    </source>
</evidence>
<dbReference type="InterPro" id="IPR010439">
    <property type="entry name" value="MUN_dom"/>
</dbReference>
<gene>
    <name evidence="11" type="ORF">R5R35_012814</name>
</gene>
<dbReference type="Pfam" id="PF00168">
    <property type="entry name" value="C2"/>
    <property type="match status" value="1"/>
</dbReference>
<comment type="subcellular location">
    <subcellularLocation>
        <location evidence="2">Cytoplasm</location>
    </subcellularLocation>
    <subcellularLocation>
        <location evidence="3">Late endosome</location>
    </subcellularLocation>
    <subcellularLocation>
        <location evidence="1">Recycling endosome</location>
    </subcellularLocation>
</comment>
<organism evidence="11 12">
    <name type="scientific">Gryllus longicercus</name>
    <dbReference type="NCBI Taxonomy" id="2509291"/>
    <lineage>
        <taxon>Eukaryota</taxon>
        <taxon>Metazoa</taxon>
        <taxon>Ecdysozoa</taxon>
        <taxon>Arthropoda</taxon>
        <taxon>Hexapoda</taxon>
        <taxon>Insecta</taxon>
        <taxon>Pterygota</taxon>
        <taxon>Neoptera</taxon>
        <taxon>Polyneoptera</taxon>
        <taxon>Orthoptera</taxon>
        <taxon>Ensifera</taxon>
        <taxon>Gryllidea</taxon>
        <taxon>Grylloidea</taxon>
        <taxon>Gryllidae</taxon>
        <taxon>Gryllinae</taxon>
        <taxon>Gryllus</taxon>
    </lineage>
</organism>
<dbReference type="CDD" id="cd04009">
    <property type="entry name" value="C2B_Munc13-like"/>
    <property type="match status" value="1"/>
</dbReference>
<feature type="domain" description="C2" evidence="8">
    <location>
        <begin position="400"/>
        <end position="528"/>
    </location>
</feature>
<dbReference type="InterPro" id="IPR052095">
    <property type="entry name" value="UNC-13_domain"/>
</dbReference>
<evidence type="ECO:0000256" key="4">
    <source>
        <dbReference type="ARBA" id="ARBA00005823"/>
    </source>
</evidence>
<dbReference type="InterPro" id="IPR000008">
    <property type="entry name" value="C2_dom"/>
</dbReference>
<evidence type="ECO:0000256" key="5">
    <source>
        <dbReference type="ARBA" id="ARBA00022483"/>
    </source>
</evidence>
<dbReference type="GO" id="GO:0005770">
    <property type="term" value="C:late endosome"/>
    <property type="evidence" value="ECO:0007669"/>
    <property type="project" value="UniProtKB-SubCell"/>
</dbReference>
<comment type="similarity">
    <text evidence="4">Belongs to the unc-13 family.</text>
</comment>
<dbReference type="Gene3D" id="2.60.40.150">
    <property type="entry name" value="C2 domain"/>
    <property type="match status" value="1"/>
</dbReference>
<evidence type="ECO:0000313" key="12">
    <source>
        <dbReference type="Proteomes" id="UP001378592"/>
    </source>
</evidence>
<keyword evidence="7" id="KW-0967">Endosome</keyword>
<dbReference type="PROSITE" id="PS50004">
    <property type="entry name" value="C2"/>
    <property type="match status" value="1"/>
</dbReference>
<evidence type="ECO:0008006" key="13">
    <source>
        <dbReference type="Google" id="ProtNLM"/>
    </source>
</evidence>
<evidence type="ECO:0000259" key="9">
    <source>
        <dbReference type="PROSITE" id="PS51258"/>
    </source>
</evidence>
<feature type="domain" description="MHD2" evidence="10">
    <location>
        <begin position="262"/>
        <end position="390"/>
    </location>
</feature>
<evidence type="ECO:0000256" key="6">
    <source>
        <dbReference type="ARBA" id="ARBA00022490"/>
    </source>
</evidence>
<dbReference type="GO" id="GO:0055037">
    <property type="term" value="C:recycling endosome"/>
    <property type="evidence" value="ECO:0007669"/>
    <property type="project" value="UniProtKB-SubCell"/>
</dbReference>
<feature type="domain" description="MHD1" evidence="9">
    <location>
        <begin position="26"/>
        <end position="147"/>
    </location>
</feature>